<organism evidence="1 2">
    <name type="scientific">Pseudacidovorax intermedius</name>
    <dbReference type="NCBI Taxonomy" id="433924"/>
    <lineage>
        <taxon>Bacteria</taxon>
        <taxon>Pseudomonadati</taxon>
        <taxon>Pseudomonadota</taxon>
        <taxon>Betaproteobacteria</taxon>
        <taxon>Burkholderiales</taxon>
        <taxon>Comamonadaceae</taxon>
        <taxon>Pseudacidovorax</taxon>
    </lineage>
</organism>
<gene>
    <name evidence="1" type="ORF">DFR41_104221</name>
</gene>
<comment type="caution">
    <text evidence="1">The sequence shown here is derived from an EMBL/GenBank/DDBJ whole genome shotgun (WGS) entry which is preliminary data.</text>
</comment>
<dbReference type="Proteomes" id="UP000255265">
    <property type="component" value="Unassembled WGS sequence"/>
</dbReference>
<keyword evidence="2" id="KW-1185">Reference proteome</keyword>
<dbReference type="AlphaFoldDB" id="A0A370FGJ2"/>
<dbReference type="OrthoDB" id="5915328at2"/>
<reference evidence="1 2" key="1">
    <citation type="submission" date="2018-07" db="EMBL/GenBank/DDBJ databases">
        <title>Genomic Encyclopedia of Type Strains, Phase IV (KMG-IV): sequencing the most valuable type-strain genomes for metagenomic binning, comparative biology and taxonomic classification.</title>
        <authorList>
            <person name="Goeker M."/>
        </authorList>
    </citation>
    <scope>NUCLEOTIDE SEQUENCE [LARGE SCALE GENOMIC DNA]</scope>
    <source>
        <strain evidence="1 2">DSM 21352</strain>
    </source>
</reference>
<proteinExistence type="predicted"/>
<evidence type="ECO:0000313" key="1">
    <source>
        <dbReference type="EMBL" id="RDI25165.1"/>
    </source>
</evidence>
<evidence type="ECO:0000313" key="2">
    <source>
        <dbReference type="Proteomes" id="UP000255265"/>
    </source>
</evidence>
<dbReference type="EMBL" id="QQAV01000004">
    <property type="protein sequence ID" value="RDI25165.1"/>
    <property type="molecule type" value="Genomic_DNA"/>
</dbReference>
<accession>A0A370FGJ2</accession>
<sequence length="207" mass="23221">MAGTMSLEDLIADLKETLHDAATVFESDDDAAFKRFLVQALPDMETKRPLTRLGGVELQAGLPRYSLANVPDFAAYKTHLWDRCMPRPWEPGYPGALPRVSAARDDGQWWLLFDPAPTWKHIGALGYSFRFWYFGRHVLGAVAENTTIAEADRGLLLLRAQVEAMRELAMRNAGKPVQMRDGVSGVARNSTPAALYEQLLRVFKETR</sequence>
<name>A0A370FGJ2_9BURK</name>
<dbReference type="RefSeq" id="WP_114803002.1">
    <property type="nucleotide sequence ID" value="NZ_QQAV01000004.1"/>
</dbReference>
<protein>
    <submittedName>
        <fullName evidence="1">Uncharacterized protein</fullName>
    </submittedName>
</protein>